<dbReference type="GO" id="GO:0016020">
    <property type="term" value="C:membrane"/>
    <property type="evidence" value="ECO:0007669"/>
    <property type="project" value="InterPro"/>
</dbReference>
<dbReference type="PANTHER" id="PTHR32089">
    <property type="entry name" value="METHYL-ACCEPTING CHEMOTAXIS PROTEIN MCPB"/>
    <property type="match status" value="1"/>
</dbReference>
<dbReference type="SMART" id="SM00283">
    <property type="entry name" value="MA"/>
    <property type="match status" value="1"/>
</dbReference>
<accession>A0A1Y5Q2A1</accession>
<gene>
    <name evidence="4" type="ORF">SPPYR_2787</name>
</gene>
<organism evidence="4">
    <name type="scientific">uncultured Sphingopyxis sp</name>
    <dbReference type="NCBI Taxonomy" id="310581"/>
    <lineage>
        <taxon>Bacteria</taxon>
        <taxon>Pseudomonadati</taxon>
        <taxon>Pseudomonadota</taxon>
        <taxon>Alphaproteobacteria</taxon>
        <taxon>Sphingomonadales</taxon>
        <taxon>Sphingomonadaceae</taxon>
        <taxon>Sphingopyxis</taxon>
        <taxon>environmental samples</taxon>
    </lineage>
</organism>
<dbReference type="InterPro" id="IPR004089">
    <property type="entry name" value="MCPsignal_dom"/>
</dbReference>
<dbReference type="Pfam" id="PF00571">
    <property type="entry name" value="CBS"/>
    <property type="match status" value="1"/>
</dbReference>
<keyword evidence="1 2" id="KW-0807">Transducer</keyword>
<evidence type="ECO:0000256" key="2">
    <source>
        <dbReference type="PROSITE-ProRule" id="PRU00284"/>
    </source>
</evidence>
<dbReference type="AlphaFoldDB" id="A0A1Y5Q2A1"/>
<evidence type="ECO:0000313" key="4">
    <source>
        <dbReference type="EMBL" id="SBV33907.1"/>
    </source>
</evidence>
<dbReference type="Gene3D" id="1.10.287.950">
    <property type="entry name" value="Methyl-accepting chemotaxis protein"/>
    <property type="match status" value="1"/>
</dbReference>
<dbReference type="PROSITE" id="PS50111">
    <property type="entry name" value="CHEMOTAXIS_TRANSDUC_2"/>
    <property type="match status" value="1"/>
</dbReference>
<dbReference type="PANTHER" id="PTHR32089:SF112">
    <property type="entry name" value="LYSOZYME-LIKE PROTEIN-RELATED"/>
    <property type="match status" value="1"/>
</dbReference>
<dbReference type="SUPFAM" id="SSF58104">
    <property type="entry name" value="Methyl-accepting chemotaxis protein (MCP) signaling domain"/>
    <property type="match status" value="1"/>
</dbReference>
<proteinExistence type="predicted"/>
<dbReference type="RefSeq" id="WP_295320291.1">
    <property type="nucleotide sequence ID" value="NZ_LT598653.1"/>
</dbReference>
<reference evidence="4" key="1">
    <citation type="submission" date="2016-03" db="EMBL/GenBank/DDBJ databases">
        <authorList>
            <person name="Ploux O."/>
        </authorList>
    </citation>
    <scope>NUCLEOTIDE SEQUENCE</scope>
    <source>
        <strain evidence="4">UC10</strain>
    </source>
</reference>
<dbReference type="InterPro" id="IPR000644">
    <property type="entry name" value="CBS_dom"/>
</dbReference>
<protein>
    <submittedName>
        <fullName evidence="4">Methyl-accepting chemotaxis sensory transducer</fullName>
    </submittedName>
</protein>
<name>A0A1Y5Q2A1_9SPHN</name>
<dbReference type="GO" id="GO:0007165">
    <property type="term" value="P:signal transduction"/>
    <property type="evidence" value="ECO:0007669"/>
    <property type="project" value="UniProtKB-KW"/>
</dbReference>
<evidence type="ECO:0000256" key="1">
    <source>
        <dbReference type="ARBA" id="ARBA00023224"/>
    </source>
</evidence>
<dbReference type="EMBL" id="LT598653">
    <property type="protein sequence ID" value="SBV33907.1"/>
    <property type="molecule type" value="Genomic_DNA"/>
</dbReference>
<dbReference type="Pfam" id="PF00015">
    <property type="entry name" value="MCPsignal"/>
    <property type="match status" value="1"/>
</dbReference>
<sequence>MNAIGHAFTPASGHASAIGADAHMSEVIDLFRRNPQLRALAVVDAGDRPIGIIREQRVRELLFCPFWFSLMQNPTIGGSIASLIEPCATADVARSTTDLLRVAARSAGQQELILTRAGRFVETLDGGQLAKLAMLREVELAQERATRATHIDDAGRRFQQDIAALAATLSEMAKKVEAVAGALSERAQQTGRDAVTVAGATAQTLAGLRDLGDRGHALAATMVKIVDDGSRARAVRGEAHGKIRQASERAAALKTASQSIEQMLALIVDMASRTNMLALNAGIEAARAGDAGRGFAVVASEVKTLAGQTRVAAGDISQYIDRIRDIVGQVAAGFDEVEKAIDANNGFSDAIDRAVDGQSATTLTIASYVEQAVFAGREIDARVREIGHGATAVGDGARTLGRLSAGLTEAAQSLHQRAQHFVEAVAAA</sequence>
<evidence type="ECO:0000259" key="3">
    <source>
        <dbReference type="PROSITE" id="PS50111"/>
    </source>
</evidence>
<dbReference type="KEGG" id="sphu:SPPYR_2787"/>
<feature type="domain" description="Methyl-accepting transducer" evidence="3">
    <location>
        <begin position="172"/>
        <end position="401"/>
    </location>
</feature>